<keyword evidence="2" id="KW-0614">Plasmid</keyword>
<dbReference type="Proteomes" id="UP000502005">
    <property type="component" value="Plasmid pNE1B"/>
</dbReference>
<dbReference type="EMBL" id="CP024770">
    <property type="protein sequence ID" value="QGY32280.1"/>
    <property type="molecule type" value="Genomic_DNA"/>
</dbReference>
<evidence type="ECO:0000256" key="1">
    <source>
        <dbReference type="SAM" id="MobiDB-lite"/>
    </source>
</evidence>
<evidence type="ECO:0000313" key="2">
    <source>
        <dbReference type="EMBL" id="QGY32280.1"/>
    </source>
</evidence>
<proteinExistence type="predicted"/>
<accession>A0A6B9GA85</accession>
<reference evidence="2 3" key="1">
    <citation type="submission" date="2017-11" db="EMBL/GenBank/DDBJ databases">
        <title>Genome sequence of Pantoea cypripedii NE1.</title>
        <authorList>
            <person name="Nascimento F.X."/>
        </authorList>
    </citation>
    <scope>NUCLEOTIDE SEQUENCE [LARGE SCALE GENOMIC DNA]</scope>
    <source>
        <strain evidence="2 3">NE1</strain>
        <plasmid evidence="3">pne1b</plasmid>
    </source>
</reference>
<feature type="region of interest" description="Disordered" evidence="1">
    <location>
        <begin position="418"/>
        <end position="441"/>
    </location>
</feature>
<gene>
    <name evidence="2" type="ORF">CUN67_25140</name>
</gene>
<name>A0A6B9GA85_PANCY</name>
<dbReference type="AlphaFoldDB" id="A0A6B9GA85"/>
<protein>
    <submittedName>
        <fullName evidence="2">Uncharacterized protein</fullName>
    </submittedName>
</protein>
<organism evidence="2 3">
    <name type="scientific">Pantoea cypripedii</name>
    <name type="common">Pectobacterium cypripedii</name>
    <name type="synonym">Erwinia cypripedii</name>
    <dbReference type="NCBI Taxonomy" id="55209"/>
    <lineage>
        <taxon>Bacteria</taxon>
        <taxon>Pseudomonadati</taxon>
        <taxon>Pseudomonadota</taxon>
        <taxon>Gammaproteobacteria</taxon>
        <taxon>Enterobacterales</taxon>
        <taxon>Erwiniaceae</taxon>
        <taxon>Pantoea</taxon>
    </lineage>
</organism>
<geneLocation type="plasmid" evidence="3">
    <name>pne1b</name>
</geneLocation>
<evidence type="ECO:0000313" key="3">
    <source>
        <dbReference type="Proteomes" id="UP000502005"/>
    </source>
</evidence>
<sequence>MFQLNREELAAVTTAQILRFLHSKKVSVQRVSVNSALRAARAEVSPENLQLIKKLWQSLPKEPGPLNQVRKMLRLEDFPRLTQPEMRKALWNLGVFVSASSMAQMISVAWLTIPKKTSDLIEAGWQKHAVIRHPLNRLVSLLLQPEIKALNLTEPQLNRALEDAGVDISYDRVRKARLALAENLTQEMWQWFQDNWPQIPARDTKWQRVLTLLKQKGNLAITAPQLWTLMLIAEENISPSVVSSALATHNAKISDELRDWMDISLANAPARDNKSSLMWLGLLLLQSSAHPVTAAELQKVLEEKGEYLHYGAVVHALSAARSEITDEELAQFRCVWDKVRLLPHSAKNVRLISVLRHPGCPRINSPSAFMRYMWHVGHDEGVSTLSRAIRDARVLYPPRQPAPAEDNTELLDMVLDMEDSPPASTSQTLPAFETIRRAASQ</sequence>